<evidence type="ECO:0000256" key="3">
    <source>
        <dbReference type="SAM" id="MobiDB-lite"/>
    </source>
</evidence>
<dbReference type="GO" id="GO:0005576">
    <property type="term" value="C:extracellular region"/>
    <property type="evidence" value="ECO:0007669"/>
    <property type="project" value="InterPro"/>
</dbReference>
<evidence type="ECO:0000313" key="6">
    <source>
        <dbReference type="Proteomes" id="UP000033647"/>
    </source>
</evidence>
<dbReference type="InterPro" id="IPR036686">
    <property type="entry name" value="Class_II_Hydrophobin_sf"/>
</dbReference>
<comment type="similarity">
    <text evidence="1">Belongs to the cerato-ulmin hydrophobin family.</text>
</comment>
<name>A0A0F4GET0_9PEZI</name>
<dbReference type="Pfam" id="PF06766">
    <property type="entry name" value="Hydrophobin_2"/>
    <property type="match status" value="1"/>
</dbReference>
<keyword evidence="4" id="KW-0472">Membrane</keyword>
<dbReference type="OrthoDB" id="4500971at2759"/>
<dbReference type="Gene3D" id="3.20.120.10">
    <property type="entry name" value="Hydrophobin"/>
    <property type="match status" value="1"/>
</dbReference>
<dbReference type="InterPro" id="IPR010636">
    <property type="entry name" value="Class_II_hydrophobin"/>
</dbReference>
<evidence type="ECO:0000256" key="4">
    <source>
        <dbReference type="SAM" id="Phobius"/>
    </source>
</evidence>
<evidence type="ECO:0000256" key="2">
    <source>
        <dbReference type="ARBA" id="ARBA00023157"/>
    </source>
</evidence>
<dbReference type="SUPFAM" id="SSF101751">
    <property type="entry name" value="Hydrophobin II, HfbII"/>
    <property type="match status" value="1"/>
</dbReference>
<keyword evidence="6" id="KW-1185">Reference proteome</keyword>
<reference evidence="5 6" key="1">
    <citation type="submission" date="2015-03" db="EMBL/GenBank/DDBJ databases">
        <title>RNA-seq based gene annotation and comparative genomics of four Zymoseptoria species reveal species-specific pathogenicity related genes and transposable element activity.</title>
        <authorList>
            <person name="Grandaubert J."/>
            <person name="Bhattacharyya A."/>
            <person name="Stukenbrock E.H."/>
        </authorList>
    </citation>
    <scope>NUCLEOTIDE SEQUENCE [LARGE SCALE GENOMIC DNA]</scope>
    <source>
        <strain evidence="5 6">Zb18110</strain>
    </source>
</reference>
<evidence type="ECO:0000256" key="1">
    <source>
        <dbReference type="ARBA" id="ARBA00009576"/>
    </source>
</evidence>
<sequence>MSSSAHRNRHHQHHQSLHNSNKQLLPLSFRHSLNHSSTPLFNYQPPTTINMQFIILALAALAAAAPSGLSSYGGSGSGMAGGHGGSGGSNGGGSNGGSNKFKCSAPLQSSLQCCQVNALGLASLPCNAPTRDIESREDFVKYCQQSGATAQCCVAPALGAGVACEEVKSNN</sequence>
<dbReference type="EMBL" id="LAFY01000952">
    <property type="protein sequence ID" value="KJX95849.1"/>
    <property type="molecule type" value="Genomic_DNA"/>
</dbReference>
<keyword evidence="4" id="KW-0812">Transmembrane</keyword>
<dbReference type="PANTHER" id="PTHR42341">
    <property type="entry name" value="HYDROPHOBIN"/>
    <property type="match status" value="1"/>
</dbReference>
<feature type="compositionally biased region" description="Basic residues" evidence="3">
    <location>
        <begin position="1"/>
        <end position="16"/>
    </location>
</feature>
<evidence type="ECO:0000313" key="5">
    <source>
        <dbReference type="EMBL" id="KJX95849.1"/>
    </source>
</evidence>
<feature type="region of interest" description="Disordered" evidence="3">
    <location>
        <begin position="1"/>
        <end position="21"/>
    </location>
</feature>
<dbReference type="PANTHER" id="PTHR42341:SF2">
    <property type="entry name" value="HYDROPHOBIN"/>
    <property type="match status" value="1"/>
</dbReference>
<dbReference type="Proteomes" id="UP000033647">
    <property type="component" value="Unassembled WGS sequence"/>
</dbReference>
<keyword evidence="4" id="KW-1133">Transmembrane helix</keyword>
<feature type="region of interest" description="Disordered" evidence="3">
    <location>
        <begin position="74"/>
        <end position="93"/>
    </location>
</feature>
<evidence type="ECO:0008006" key="7">
    <source>
        <dbReference type="Google" id="ProtNLM"/>
    </source>
</evidence>
<comment type="caution">
    <text evidence="5">The sequence shown here is derived from an EMBL/GenBank/DDBJ whole genome shotgun (WGS) entry which is preliminary data.</text>
</comment>
<feature type="transmembrane region" description="Helical" evidence="4">
    <location>
        <begin position="49"/>
        <end position="69"/>
    </location>
</feature>
<proteinExistence type="inferred from homology"/>
<protein>
    <recommendedName>
        <fullName evidence="7">Hydrophobin like protein</fullName>
    </recommendedName>
</protein>
<dbReference type="STRING" id="1047168.A0A0F4GET0"/>
<accession>A0A0F4GET0</accession>
<keyword evidence="2" id="KW-1015">Disulfide bond</keyword>
<organism evidence="5 6">
    <name type="scientific">Zymoseptoria brevis</name>
    <dbReference type="NCBI Taxonomy" id="1047168"/>
    <lineage>
        <taxon>Eukaryota</taxon>
        <taxon>Fungi</taxon>
        <taxon>Dikarya</taxon>
        <taxon>Ascomycota</taxon>
        <taxon>Pezizomycotina</taxon>
        <taxon>Dothideomycetes</taxon>
        <taxon>Dothideomycetidae</taxon>
        <taxon>Mycosphaerellales</taxon>
        <taxon>Mycosphaerellaceae</taxon>
        <taxon>Zymoseptoria</taxon>
    </lineage>
</organism>
<gene>
    <name evidence="5" type="ORF">TI39_contig961g00005</name>
</gene>
<dbReference type="AlphaFoldDB" id="A0A0F4GET0"/>
<dbReference type="CDD" id="cd23508">
    <property type="entry name" value="hydrophobin_II"/>
    <property type="match status" value="1"/>
</dbReference>